<dbReference type="GO" id="GO:0046496">
    <property type="term" value="P:nicotinamide nucleotide metabolic process"/>
    <property type="evidence" value="ECO:0007669"/>
    <property type="project" value="UniProtKB-UniRule"/>
</dbReference>
<comment type="catalytic activity">
    <reaction evidence="1 18 19">
        <text>(6R)-NADHX = (6S)-NADHX</text>
        <dbReference type="Rhea" id="RHEA:32215"/>
        <dbReference type="ChEBI" id="CHEBI:64074"/>
        <dbReference type="ChEBI" id="CHEBI:64075"/>
        <dbReference type="EC" id="5.1.99.6"/>
    </reaction>
</comment>
<keyword evidence="13" id="KW-0511">Multifunctional enzyme</keyword>
<organism evidence="22 23">
    <name type="scientific">Endozoicomonas elysicola</name>
    <dbReference type="NCBI Taxonomy" id="305900"/>
    <lineage>
        <taxon>Bacteria</taxon>
        <taxon>Pseudomonadati</taxon>
        <taxon>Pseudomonadota</taxon>
        <taxon>Gammaproteobacteria</taxon>
        <taxon>Oceanospirillales</taxon>
        <taxon>Endozoicomonadaceae</taxon>
        <taxon>Endozoicomonas</taxon>
    </lineage>
</organism>
<dbReference type="PROSITE" id="PS51385">
    <property type="entry name" value="YJEF_N"/>
    <property type="match status" value="1"/>
</dbReference>
<sequence length="518" mass="54414">MNKSLPESLYTADQVRQLDHVAIHREGIPGFELMNRAARAVMAAVSRRWPQASTLLVLCGAGNNGGDGYLVAKLAQEKGLRVSVLSLKDPAQLSGDALIAWHACTEAGVVIRPYDSKQSLCADVVVDAMLGTGLNGHIRGDYEEAVKRLNHLESPVCAVDIPSGLCADTGAPLGCAVKAVLTVSFIGLKQGLMTGQGPEYCGELVFNNLRVPDSVYQSVASGCLRITPGQFQGWLSPRSRVAHKGDFGHVLLIGGNKRMPGAIIMAAETAIHCGAGRVTVVTRKRHLTALAVRCPEVMGTSIKGRSGLGSLTEGKNVIVIGPGLGRDDWGLKLLKDALAAECPIVLDADALNLLSDHPQLLNGRKSSMIFTPHPGELARLSGLDVPTIQKNRFAALADCHGQLGALLGEKRVGERGTDRQADIALLLKGAGTLIFDGQNTALCSEGNPGMAVAGMGDVLSGVIGALLAQGLEPFKAAQMATWLHASAADEVVAGQGETGLRATELIPVIRQRLNFIIG</sequence>
<feature type="binding site" evidence="17">
    <location>
        <begin position="428"/>
        <end position="432"/>
    </location>
    <ligand>
        <name>AMP</name>
        <dbReference type="ChEBI" id="CHEBI:456215"/>
    </ligand>
</feature>
<dbReference type="NCBIfam" id="TIGR00196">
    <property type="entry name" value="yjeF_cterm"/>
    <property type="match status" value="1"/>
</dbReference>
<evidence type="ECO:0000256" key="7">
    <source>
        <dbReference type="ARBA" id="ARBA00022840"/>
    </source>
</evidence>
<dbReference type="eggNOG" id="COG0063">
    <property type="taxonomic scope" value="Bacteria"/>
</dbReference>
<protein>
    <recommendedName>
        <fullName evidence="19">Bifunctional NAD(P)H-hydrate repair enzyme</fullName>
    </recommendedName>
    <alternativeName>
        <fullName evidence="19">Nicotinamide nucleotide repair protein</fullName>
    </alternativeName>
    <domain>
        <recommendedName>
            <fullName evidence="19">ADP-dependent (S)-NAD(P)H-hydrate dehydratase</fullName>
            <ecNumber evidence="19">4.2.1.136</ecNumber>
        </recommendedName>
        <alternativeName>
            <fullName evidence="19">ADP-dependent NAD(P)HX dehydratase</fullName>
        </alternativeName>
    </domain>
    <domain>
        <recommendedName>
            <fullName evidence="19">NAD(P)H-hydrate epimerase</fullName>
            <ecNumber evidence="19">5.1.99.6</ecNumber>
        </recommendedName>
    </domain>
</protein>
<feature type="binding site" evidence="18">
    <location>
        <position position="127"/>
    </location>
    <ligand>
        <name>K(+)</name>
        <dbReference type="ChEBI" id="CHEBI:29103"/>
    </ligand>
</feature>
<evidence type="ECO:0000256" key="4">
    <source>
        <dbReference type="ARBA" id="ARBA00009524"/>
    </source>
</evidence>
<evidence type="ECO:0000259" key="20">
    <source>
        <dbReference type="PROSITE" id="PS51383"/>
    </source>
</evidence>
<comment type="similarity">
    <text evidence="17">Belongs to the NnrD/CARKD family.</text>
</comment>
<name>A0A081K772_9GAMM</name>
<keyword evidence="11 18" id="KW-0413">Isomerase</keyword>
<dbReference type="Pfam" id="PF01256">
    <property type="entry name" value="Carb_kinase"/>
    <property type="match status" value="1"/>
</dbReference>
<dbReference type="SUPFAM" id="SSF53613">
    <property type="entry name" value="Ribokinase-like"/>
    <property type="match status" value="1"/>
</dbReference>
<comment type="caution">
    <text evidence="22">The sequence shown here is derived from an EMBL/GenBank/DDBJ whole genome shotgun (WGS) entry which is preliminary data.</text>
</comment>
<evidence type="ECO:0000256" key="5">
    <source>
        <dbReference type="ARBA" id="ARBA00022723"/>
    </source>
</evidence>
<evidence type="ECO:0000256" key="19">
    <source>
        <dbReference type="PIRNR" id="PIRNR017184"/>
    </source>
</evidence>
<evidence type="ECO:0000256" key="17">
    <source>
        <dbReference type="HAMAP-Rule" id="MF_01965"/>
    </source>
</evidence>
<evidence type="ECO:0000313" key="23">
    <source>
        <dbReference type="Proteomes" id="UP000027997"/>
    </source>
</evidence>
<evidence type="ECO:0000256" key="11">
    <source>
        <dbReference type="ARBA" id="ARBA00023235"/>
    </source>
</evidence>
<feature type="binding site" evidence="17">
    <location>
        <position position="323"/>
    </location>
    <ligand>
        <name>(6S)-NADPHX</name>
        <dbReference type="ChEBI" id="CHEBI:64076"/>
    </ligand>
</feature>
<dbReference type="GO" id="GO:0110051">
    <property type="term" value="P:metabolite repair"/>
    <property type="evidence" value="ECO:0007669"/>
    <property type="project" value="TreeGrafter"/>
</dbReference>
<evidence type="ECO:0000256" key="16">
    <source>
        <dbReference type="ARBA" id="ARBA00049209"/>
    </source>
</evidence>
<accession>A0A081K772</accession>
<dbReference type="GO" id="GO:0046872">
    <property type="term" value="F:metal ion binding"/>
    <property type="evidence" value="ECO:0007669"/>
    <property type="project" value="UniProtKB-UniRule"/>
</dbReference>
<dbReference type="Gene3D" id="3.40.50.10260">
    <property type="entry name" value="YjeF N-terminal domain"/>
    <property type="match status" value="1"/>
</dbReference>
<feature type="domain" description="YjeF N-terminal" evidence="21">
    <location>
        <begin position="15"/>
        <end position="217"/>
    </location>
</feature>
<feature type="binding site" evidence="18">
    <location>
        <begin position="131"/>
        <end position="137"/>
    </location>
    <ligand>
        <name>(6S)-NADPHX</name>
        <dbReference type="ChEBI" id="CHEBI:64076"/>
    </ligand>
</feature>
<feature type="binding site" evidence="17">
    <location>
        <position position="373"/>
    </location>
    <ligand>
        <name>(6S)-NADPHX</name>
        <dbReference type="ChEBI" id="CHEBI:64076"/>
    </ligand>
</feature>
<dbReference type="PANTHER" id="PTHR12592">
    <property type="entry name" value="ATP-DEPENDENT (S)-NAD(P)H-HYDRATE DEHYDRATASE FAMILY MEMBER"/>
    <property type="match status" value="1"/>
</dbReference>
<evidence type="ECO:0000256" key="12">
    <source>
        <dbReference type="ARBA" id="ARBA00023239"/>
    </source>
</evidence>
<comment type="similarity">
    <text evidence="3 19">In the N-terminal section; belongs to the NnrE/AIBP family.</text>
</comment>
<keyword evidence="6 17" id="KW-0547">Nucleotide-binding</keyword>
<dbReference type="HAMAP" id="MF_01966">
    <property type="entry name" value="NADHX_epimerase"/>
    <property type="match status" value="1"/>
</dbReference>
<dbReference type="EC" id="5.1.99.6" evidence="19"/>
<evidence type="ECO:0000256" key="18">
    <source>
        <dbReference type="HAMAP-Rule" id="MF_01966"/>
    </source>
</evidence>
<comment type="function">
    <text evidence="18">Catalyzes the epimerization of the S- and R-forms of NAD(P)HX, a damaged form of NAD(P)H that is a result of enzymatic or heat-dependent hydration. This is a prerequisite for the S-specific NAD(P)H-hydrate dehydratase to allow the repair of both epimers of NAD(P)HX.</text>
</comment>
<evidence type="ECO:0000256" key="8">
    <source>
        <dbReference type="ARBA" id="ARBA00022857"/>
    </source>
</evidence>
<evidence type="ECO:0000256" key="15">
    <source>
        <dbReference type="ARBA" id="ARBA00048238"/>
    </source>
</evidence>
<comment type="catalytic activity">
    <reaction evidence="16 17 19">
        <text>(6S)-NADPHX + ADP = AMP + phosphate + NADPH + H(+)</text>
        <dbReference type="Rhea" id="RHEA:32235"/>
        <dbReference type="ChEBI" id="CHEBI:15378"/>
        <dbReference type="ChEBI" id="CHEBI:43474"/>
        <dbReference type="ChEBI" id="CHEBI:57783"/>
        <dbReference type="ChEBI" id="CHEBI:64076"/>
        <dbReference type="ChEBI" id="CHEBI:456215"/>
        <dbReference type="ChEBI" id="CHEBI:456216"/>
        <dbReference type="EC" id="4.2.1.136"/>
    </reaction>
</comment>
<dbReference type="InterPro" id="IPR030677">
    <property type="entry name" value="Nnr"/>
</dbReference>
<keyword evidence="12 17" id="KW-0456">Lyase</keyword>
<comment type="catalytic activity">
    <reaction evidence="15 17 19">
        <text>(6S)-NADHX + ADP = AMP + phosphate + NADH + H(+)</text>
        <dbReference type="Rhea" id="RHEA:32223"/>
        <dbReference type="ChEBI" id="CHEBI:15378"/>
        <dbReference type="ChEBI" id="CHEBI:43474"/>
        <dbReference type="ChEBI" id="CHEBI:57945"/>
        <dbReference type="ChEBI" id="CHEBI:64074"/>
        <dbReference type="ChEBI" id="CHEBI:456215"/>
        <dbReference type="ChEBI" id="CHEBI:456216"/>
        <dbReference type="EC" id="4.2.1.136"/>
    </reaction>
</comment>
<dbReference type="GO" id="GO:0052856">
    <property type="term" value="F:NAD(P)HX epimerase activity"/>
    <property type="evidence" value="ECO:0007669"/>
    <property type="project" value="UniProtKB-UniRule"/>
</dbReference>
<dbReference type="Gene3D" id="3.40.1190.20">
    <property type="match status" value="1"/>
</dbReference>
<dbReference type="PIRSF" id="PIRSF017184">
    <property type="entry name" value="Nnr"/>
    <property type="match status" value="1"/>
</dbReference>
<dbReference type="InterPro" id="IPR036652">
    <property type="entry name" value="YjeF_N_dom_sf"/>
</dbReference>
<dbReference type="RefSeq" id="WP_020584277.1">
    <property type="nucleotide sequence ID" value="NZ_JOJP01000001.1"/>
</dbReference>
<reference evidence="22 23" key="1">
    <citation type="submission" date="2014-06" db="EMBL/GenBank/DDBJ databases">
        <title>Whole Genome Sequences of Three Symbiotic Endozoicomonas Bacteria.</title>
        <authorList>
            <person name="Neave M.J."/>
            <person name="Apprill A."/>
            <person name="Voolstra C.R."/>
        </authorList>
    </citation>
    <scope>NUCLEOTIDE SEQUENCE [LARGE SCALE GENOMIC DNA]</scope>
    <source>
        <strain evidence="22 23">DSM 22380</strain>
    </source>
</reference>
<comment type="cofactor">
    <cofactor evidence="17">
        <name>Mg(2+)</name>
        <dbReference type="ChEBI" id="CHEBI:18420"/>
    </cofactor>
</comment>
<evidence type="ECO:0000256" key="6">
    <source>
        <dbReference type="ARBA" id="ARBA00022741"/>
    </source>
</evidence>
<keyword evidence="9 18" id="KW-0630">Potassium</keyword>
<evidence type="ECO:0000256" key="2">
    <source>
        <dbReference type="ARBA" id="ARBA00000909"/>
    </source>
</evidence>
<dbReference type="PROSITE" id="PS01050">
    <property type="entry name" value="YJEF_C_2"/>
    <property type="match status" value="1"/>
</dbReference>
<dbReference type="InterPro" id="IPR029056">
    <property type="entry name" value="Ribokinase-like"/>
</dbReference>
<keyword evidence="8 17" id="KW-0521">NADP</keyword>
<feature type="binding site" evidence="18">
    <location>
        <position position="142"/>
    </location>
    <ligand>
        <name>(6S)-NADPHX</name>
        <dbReference type="ChEBI" id="CHEBI:64076"/>
    </ligand>
</feature>
<feature type="binding site" evidence="18">
    <location>
        <begin position="63"/>
        <end position="67"/>
    </location>
    <ligand>
        <name>(6S)-NADPHX</name>
        <dbReference type="ChEBI" id="CHEBI:64076"/>
    </ligand>
</feature>
<evidence type="ECO:0000256" key="10">
    <source>
        <dbReference type="ARBA" id="ARBA00023027"/>
    </source>
</evidence>
<keyword evidence="7 17" id="KW-0067">ATP-binding</keyword>
<evidence type="ECO:0000259" key="21">
    <source>
        <dbReference type="PROSITE" id="PS51385"/>
    </source>
</evidence>
<dbReference type="HAMAP" id="MF_01965">
    <property type="entry name" value="NADHX_dehydratase"/>
    <property type="match status" value="1"/>
</dbReference>
<feature type="binding site" evidence="17">
    <location>
        <position position="456"/>
    </location>
    <ligand>
        <name>AMP</name>
        <dbReference type="ChEBI" id="CHEBI:456215"/>
    </ligand>
</feature>
<dbReference type="InterPro" id="IPR004443">
    <property type="entry name" value="YjeF_N_dom"/>
</dbReference>
<gene>
    <name evidence="17" type="primary">nnrD</name>
    <name evidence="18" type="synonym">nnrE</name>
    <name evidence="22" type="ORF">GV64_03875</name>
</gene>
<evidence type="ECO:0000256" key="3">
    <source>
        <dbReference type="ARBA" id="ARBA00006001"/>
    </source>
</evidence>
<dbReference type="NCBIfam" id="TIGR00197">
    <property type="entry name" value="yjeF_nterm"/>
    <property type="match status" value="1"/>
</dbReference>
<dbReference type="PANTHER" id="PTHR12592:SF0">
    <property type="entry name" value="ATP-DEPENDENT (S)-NAD(P)H-HYDRATE DEHYDRATASE"/>
    <property type="match status" value="1"/>
</dbReference>
<dbReference type="Proteomes" id="UP000027997">
    <property type="component" value="Unassembled WGS sequence"/>
</dbReference>
<feature type="binding site" evidence="18">
    <location>
        <position position="64"/>
    </location>
    <ligand>
        <name>K(+)</name>
        <dbReference type="ChEBI" id="CHEBI:29103"/>
    </ligand>
</feature>
<evidence type="ECO:0000256" key="9">
    <source>
        <dbReference type="ARBA" id="ARBA00022958"/>
    </source>
</evidence>
<dbReference type="PROSITE" id="PS01049">
    <property type="entry name" value="YJEF_C_1"/>
    <property type="match status" value="1"/>
</dbReference>
<comment type="subunit">
    <text evidence="17">Homotetramer.</text>
</comment>
<feature type="binding site" evidence="18">
    <location>
        <position position="163"/>
    </location>
    <ligand>
        <name>K(+)</name>
        <dbReference type="ChEBI" id="CHEBI:29103"/>
    </ligand>
</feature>
<dbReference type="GO" id="GO:0052855">
    <property type="term" value="F:ADP-dependent NAD(P)H-hydrate dehydratase activity"/>
    <property type="evidence" value="ECO:0007669"/>
    <property type="project" value="UniProtKB-UniRule"/>
</dbReference>
<dbReference type="InterPro" id="IPR017953">
    <property type="entry name" value="Carbohydrate_kinase_pred_CS"/>
</dbReference>
<comment type="catalytic activity">
    <reaction evidence="2 18 19">
        <text>(6R)-NADPHX = (6S)-NADPHX</text>
        <dbReference type="Rhea" id="RHEA:32227"/>
        <dbReference type="ChEBI" id="CHEBI:64076"/>
        <dbReference type="ChEBI" id="CHEBI:64077"/>
        <dbReference type="EC" id="5.1.99.6"/>
    </reaction>
</comment>
<feature type="binding site" evidence="17">
    <location>
        <position position="457"/>
    </location>
    <ligand>
        <name>(6S)-NADPHX</name>
        <dbReference type="ChEBI" id="CHEBI:64076"/>
    </ligand>
</feature>
<dbReference type="EC" id="4.2.1.136" evidence="19"/>
<keyword evidence="23" id="KW-1185">Reference proteome</keyword>
<dbReference type="GO" id="GO:0005524">
    <property type="term" value="F:ATP binding"/>
    <property type="evidence" value="ECO:0007669"/>
    <property type="project" value="UniProtKB-UniRule"/>
</dbReference>
<comment type="similarity">
    <text evidence="18">Belongs to the NnrE/AIBP family.</text>
</comment>
<dbReference type="AlphaFoldDB" id="A0A081K772"/>
<dbReference type="Pfam" id="PF03853">
    <property type="entry name" value="YjeF_N"/>
    <property type="match status" value="1"/>
</dbReference>
<dbReference type="SUPFAM" id="SSF64153">
    <property type="entry name" value="YjeF N-terminal domain-like"/>
    <property type="match status" value="1"/>
</dbReference>
<comment type="function">
    <text evidence="17">Catalyzes the dehydration of the S-form of NAD(P)HX at the expense of ADP, which is converted to AMP. Together with NAD(P)HX epimerase, which catalyzes the epimerization of the S- and R-forms, the enzyme allows the repair of both epimers of NAD(P)HX, a damaged form of NAD(P)H that is a result of enzymatic or heat-dependent hydration.</text>
</comment>
<keyword evidence="5 18" id="KW-0479">Metal-binding</keyword>
<comment type="similarity">
    <text evidence="4 19">In the C-terminal section; belongs to the NnrD/CARKD family.</text>
</comment>
<proteinExistence type="inferred from homology"/>
<comment type="cofactor">
    <cofactor evidence="18 19">
        <name>K(+)</name>
        <dbReference type="ChEBI" id="CHEBI:29103"/>
    </cofactor>
    <text evidence="18 19">Binds 1 potassium ion per subunit.</text>
</comment>
<evidence type="ECO:0000256" key="1">
    <source>
        <dbReference type="ARBA" id="ARBA00000013"/>
    </source>
</evidence>
<dbReference type="EMBL" id="JOJP01000001">
    <property type="protein sequence ID" value="KEI69998.1"/>
    <property type="molecule type" value="Genomic_DNA"/>
</dbReference>
<evidence type="ECO:0000256" key="13">
    <source>
        <dbReference type="ARBA" id="ARBA00023268"/>
    </source>
</evidence>
<feature type="domain" description="YjeF C-terminal" evidence="20">
    <location>
        <begin position="227"/>
        <end position="516"/>
    </location>
</feature>
<comment type="function">
    <text evidence="14 19">Bifunctional enzyme that catalyzes the epimerization of the S- and R-forms of NAD(P)HX and the dehydration of the S-form of NAD(P)HX at the expense of ADP, which is converted to AMP. This allows the repair of both epimers of NAD(P)HX, a damaged form of NAD(P)H that is a result of enzymatic or heat-dependent hydration.</text>
</comment>
<dbReference type="STRING" id="305900.GV64_03875"/>
<evidence type="ECO:0000256" key="14">
    <source>
        <dbReference type="ARBA" id="ARBA00025153"/>
    </source>
</evidence>
<evidence type="ECO:0000313" key="22">
    <source>
        <dbReference type="EMBL" id="KEI69998.1"/>
    </source>
</evidence>
<dbReference type="eggNOG" id="COG0062">
    <property type="taxonomic scope" value="Bacteria"/>
</dbReference>
<feature type="binding site" evidence="18">
    <location>
        <position position="160"/>
    </location>
    <ligand>
        <name>(6S)-NADPHX</name>
        <dbReference type="ChEBI" id="CHEBI:64076"/>
    </ligand>
</feature>
<feature type="binding site" evidence="17">
    <location>
        <position position="262"/>
    </location>
    <ligand>
        <name>(6S)-NADPHX</name>
        <dbReference type="ChEBI" id="CHEBI:64076"/>
    </ligand>
</feature>
<dbReference type="CDD" id="cd01171">
    <property type="entry name" value="YXKO-related"/>
    <property type="match status" value="1"/>
</dbReference>
<keyword evidence="10 17" id="KW-0520">NAD</keyword>
<dbReference type="PROSITE" id="PS51383">
    <property type="entry name" value="YJEF_C_3"/>
    <property type="match status" value="1"/>
</dbReference>
<dbReference type="InterPro" id="IPR000631">
    <property type="entry name" value="CARKD"/>
</dbReference>